<dbReference type="GeneID" id="1443667"/>
<dbReference type="RefSeq" id="WP_010885430.1">
    <property type="nucleotide sequence ID" value="NZ_DUJN01000002.1"/>
</dbReference>
<evidence type="ECO:0000313" key="2">
    <source>
        <dbReference type="Proteomes" id="UP000617544"/>
    </source>
</evidence>
<protein>
    <submittedName>
        <fullName evidence="1">TPM domain-containing protein</fullName>
    </submittedName>
</protein>
<sequence>MRRGFIFTLDALLSLILVVTVLASVVSIENRVSQVYLTSMRSQSRDIAKEMLMVLRTVPLNEIVPPEKIEEWEDNGILDSDLVDPSMSPLDIVATYWATQNIYPEKNLRHKAEIILGYILNETLPGYYYELMINNYTSPYLRKVGANYSKALEVSPATLVMSGYAYNQTPRGYMARAYLTRVTTIRKELYGWMRVLAGGYSYYNNLNKLTIIRKIYLPIDARIMEADGKFVTRQGEYLELYINDVRVGGDYGQINIDDLTPYLKPGENIIKLIFSSFSSLFRSPQDEIGSASGTTMYVKYKTQSSEVEDPGIVKIYNVTSKETGIMYLLELFVPGNITSIYMKFKVDGVSYVTLYYGFGGNLTLLLTKTPQNGIVEFTDDEIRDAVNMKICGGRDCYDEFKENLSKMVFDFVLGFDAYYDPERGEWRYEGRDTPNTGTRVIYGYPDSEVVIKYKPRILITRYSIPISMYFPYGDKRVSYPSNGEFGNTGLRVEYQLPSIADPWYADFWVGYTFVDYTTIQNLYENGKLFYSGPLGRYAIRVAYTRIYPWMMVPGQTNVFEIKMTNGSSYVRDGETRGVIKYFIQAYAGYGNIFPKFIRTGCKGYNITYYWIGDSNQHYVLAGEEPYCNLTADDLLVGRNIYAVDDAIVRLFNNLGGNGTKDSPLFVELPSNVMIDFASMGNIPGLFTPIRITLRVWREK</sequence>
<reference evidence="1" key="1">
    <citation type="journal article" date="2020" name="bioRxiv">
        <title>A rank-normalized archaeal taxonomy based on genome phylogeny resolves widespread incomplete and uneven classifications.</title>
        <authorList>
            <person name="Rinke C."/>
            <person name="Chuvochina M."/>
            <person name="Mussig A.J."/>
            <person name="Chaumeil P.-A."/>
            <person name="Waite D.W."/>
            <person name="Whitman W.B."/>
            <person name="Parks D.H."/>
            <person name="Hugenholtz P."/>
        </authorList>
    </citation>
    <scope>NUCLEOTIDE SEQUENCE</scope>
    <source>
        <strain evidence="1">UBA8834</strain>
    </source>
</reference>
<proteinExistence type="predicted"/>
<dbReference type="OMA" id="YMARAYL"/>
<dbReference type="EMBL" id="DUJN01000002">
    <property type="protein sequence ID" value="HII60345.1"/>
    <property type="molecule type" value="Genomic_DNA"/>
</dbReference>
<dbReference type="AlphaFoldDB" id="A0A832SVQ4"/>
<evidence type="ECO:0000313" key="1">
    <source>
        <dbReference type="EMBL" id="HII60345.1"/>
    </source>
</evidence>
<name>A0A832SVQ4_PYRHR</name>
<comment type="caution">
    <text evidence="1">The sequence shown here is derived from an EMBL/GenBank/DDBJ whole genome shotgun (WGS) entry which is preliminary data.</text>
</comment>
<dbReference type="Proteomes" id="UP000617544">
    <property type="component" value="Unassembled WGS sequence"/>
</dbReference>
<accession>A0A832SVQ4</accession>
<gene>
    <name evidence="1" type="ORF">HA331_01030</name>
</gene>
<organism evidence="1 2">
    <name type="scientific">Pyrococcus horikoshii</name>
    <dbReference type="NCBI Taxonomy" id="53953"/>
    <lineage>
        <taxon>Archaea</taxon>
        <taxon>Methanobacteriati</taxon>
        <taxon>Methanobacteriota</taxon>
        <taxon>Thermococci</taxon>
        <taxon>Thermococcales</taxon>
        <taxon>Thermococcaceae</taxon>
        <taxon>Pyrococcus</taxon>
    </lineage>
</organism>